<dbReference type="InterPro" id="IPR043148">
    <property type="entry name" value="TagF_C"/>
</dbReference>
<dbReference type="Gene3D" id="3.40.50.11820">
    <property type="match status" value="1"/>
</dbReference>
<dbReference type="GO" id="GO:0047355">
    <property type="term" value="F:CDP-glycerol glycerophosphotransferase activity"/>
    <property type="evidence" value="ECO:0007669"/>
    <property type="project" value="InterPro"/>
</dbReference>
<evidence type="ECO:0000256" key="2">
    <source>
        <dbReference type="ARBA" id="ARBA00010488"/>
    </source>
</evidence>
<dbReference type="Proteomes" id="UP000772151">
    <property type="component" value="Unassembled WGS sequence"/>
</dbReference>
<dbReference type="Gene3D" id="3.40.50.12580">
    <property type="match status" value="1"/>
</dbReference>
<keyword evidence="3" id="KW-1003">Cell membrane</keyword>
<name>A0A927WMI8_SELRU</name>
<dbReference type="PANTHER" id="PTHR37316">
    <property type="entry name" value="TEICHOIC ACID GLYCEROL-PHOSPHATE PRIMASE"/>
    <property type="match status" value="1"/>
</dbReference>
<evidence type="ECO:0008006" key="9">
    <source>
        <dbReference type="Google" id="ProtNLM"/>
    </source>
</evidence>
<keyword evidence="5" id="KW-0777">Teichoic acid biosynthesis</keyword>
<dbReference type="InterPro" id="IPR007554">
    <property type="entry name" value="Glycerophosphate_synth"/>
</dbReference>
<dbReference type="EMBL" id="SVCA01000007">
    <property type="protein sequence ID" value="MBE6085488.1"/>
    <property type="molecule type" value="Genomic_DNA"/>
</dbReference>
<evidence type="ECO:0000256" key="5">
    <source>
        <dbReference type="ARBA" id="ARBA00022944"/>
    </source>
</evidence>
<keyword evidence="4" id="KW-0808">Transferase</keyword>
<dbReference type="RefSeq" id="WP_303669588.1">
    <property type="nucleotide sequence ID" value="NZ_SVCA01000007.1"/>
</dbReference>
<sequence>MVTANLPDRFYIYGAGHHARIFMSWLRVCKMESRIKGFIVSQLAEGQEEFCGWPLKCLKEMVSSLRGEKVCVAISEAISFGVKDNLIAVGAESIQLTDKQIENMEENVFSFFASKENLLNQVVVWNYWGMGYYEQCKYIVEELHRRDKSIKVYWVIKELVKADFPEWVISVKFDSYEYYEVMSKSRILITNVNSPCSPRCKQSYQYYIFTWHGIGPTKRVEWDSNECRAAVGYDKKVMSDRWNAADIMIAGSDFCHHVYRNAFLYDGVIENWGYPRNDIFFKEISYKDEIKKRFGIEKDKKIMLYAPTFRHELMKSKDADRLKEIYDIDLSMVSRAAEKRFGSKFAILYRFHPFVYSFVDITAYRQYGIDVTYYPDMQELLTATDILLTDYSSSMWDFSLTRKPVFLCYHDAEEYEAKYNGFYIFPDEYPYPKGHSTEELCQEIMSFDDKEYQKRLDGWFERFGTYDDGKASARVVDRILDVFEHPAKYGKE</sequence>
<proteinExistence type="inferred from homology"/>
<organism evidence="7 8">
    <name type="scientific">Selenomonas ruminantium</name>
    <dbReference type="NCBI Taxonomy" id="971"/>
    <lineage>
        <taxon>Bacteria</taxon>
        <taxon>Bacillati</taxon>
        <taxon>Bacillota</taxon>
        <taxon>Negativicutes</taxon>
        <taxon>Selenomonadales</taxon>
        <taxon>Selenomonadaceae</taxon>
        <taxon>Selenomonas</taxon>
    </lineage>
</organism>
<comment type="similarity">
    <text evidence="2">Belongs to the CDP-glycerol glycerophosphotransferase family.</text>
</comment>
<comment type="subcellular location">
    <subcellularLocation>
        <location evidence="1">Cell membrane</location>
        <topology evidence="1">Peripheral membrane protein</topology>
    </subcellularLocation>
</comment>
<comment type="caution">
    <text evidence="7">The sequence shown here is derived from an EMBL/GenBank/DDBJ whole genome shotgun (WGS) entry which is preliminary data.</text>
</comment>
<evidence type="ECO:0000313" key="8">
    <source>
        <dbReference type="Proteomes" id="UP000772151"/>
    </source>
</evidence>
<dbReference type="InterPro" id="IPR043149">
    <property type="entry name" value="TagF_N"/>
</dbReference>
<evidence type="ECO:0000256" key="3">
    <source>
        <dbReference type="ARBA" id="ARBA00022475"/>
    </source>
</evidence>
<evidence type="ECO:0000256" key="6">
    <source>
        <dbReference type="ARBA" id="ARBA00023136"/>
    </source>
</evidence>
<evidence type="ECO:0000313" key="7">
    <source>
        <dbReference type="EMBL" id="MBE6085488.1"/>
    </source>
</evidence>
<evidence type="ECO:0000256" key="4">
    <source>
        <dbReference type="ARBA" id="ARBA00022679"/>
    </source>
</evidence>
<gene>
    <name evidence="7" type="ORF">E7203_08585</name>
</gene>
<dbReference type="AlphaFoldDB" id="A0A927WMI8"/>
<reference evidence="7" key="1">
    <citation type="submission" date="2019-04" db="EMBL/GenBank/DDBJ databases">
        <title>Evolution of Biomass-Degrading Anaerobic Consortia Revealed by Metagenomics.</title>
        <authorList>
            <person name="Peng X."/>
        </authorList>
    </citation>
    <scope>NUCLEOTIDE SEQUENCE</scope>
    <source>
        <strain evidence="7">SIG242</strain>
    </source>
</reference>
<dbReference type="PANTHER" id="PTHR37316:SF3">
    <property type="entry name" value="TEICHOIC ACID GLYCEROL-PHOSPHATE TRANSFERASE"/>
    <property type="match status" value="1"/>
</dbReference>
<dbReference type="GO" id="GO:0005886">
    <property type="term" value="C:plasma membrane"/>
    <property type="evidence" value="ECO:0007669"/>
    <property type="project" value="UniProtKB-SubCell"/>
</dbReference>
<dbReference type="GO" id="GO:0019350">
    <property type="term" value="P:teichoic acid biosynthetic process"/>
    <property type="evidence" value="ECO:0007669"/>
    <property type="project" value="UniProtKB-KW"/>
</dbReference>
<protein>
    <recommendedName>
        <fullName evidence="9">CDP-glycerol glycerophosphotransferase, TagB/SpsB family</fullName>
    </recommendedName>
</protein>
<dbReference type="InterPro" id="IPR051612">
    <property type="entry name" value="Teichoic_Acid_Biosynth"/>
</dbReference>
<dbReference type="Pfam" id="PF04464">
    <property type="entry name" value="Glyphos_transf"/>
    <property type="match status" value="1"/>
</dbReference>
<accession>A0A927WMI8</accession>
<keyword evidence="6" id="KW-0472">Membrane</keyword>
<evidence type="ECO:0000256" key="1">
    <source>
        <dbReference type="ARBA" id="ARBA00004202"/>
    </source>
</evidence>
<dbReference type="SUPFAM" id="SSF53756">
    <property type="entry name" value="UDP-Glycosyltransferase/glycogen phosphorylase"/>
    <property type="match status" value="1"/>
</dbReference>